<name>A0A0E9XGB4_ANGAN</name>
<evidence type="ECO:0000313" key="1">
    <source>
        <dbReference type="EMBL" id="JAI01482.1"/>
    </source>
</evidence>
<dbReference type="AlphaFoldDB" id="A0A0E9XGB4"/>
<proteinExistence type="predicted"/>
<dbReference type="EMBL" id="GBXM01007096">
    <property type="protein sequence ID" value="JAI01482.1"/>
    <property type="molecule type" value="Transcribed_RNA"/>
</dbReference>
<reference evidence="1" key="2">
    <citation type="journal article" date="2015" name="Fish Shellfish Immunol.">
        <title>Early steps in the European eel (Anguilla anguilla)-Vibrio vulnificus interaction in the gills: Role of the RtxA13 toxin.</title>
        <authorList>
            <person name="Callol A."/>
            <person name="Pajuelo D."/>
            <person name="Ebbesson L."/>
            <person name="Teles M."/>
            <person name="MacKenzie S."/>
            <person name="Amaro C."/>
        </authorList>
    </citation>
    <scope>NUCLEOTIDE SEQUENCE</scope>
</reference>
<organism evidence="1">
    <name type="scientific">Anguilla anguilla</name>
    <name type="common">European freshwater eel</name>
    <name type="synonym">Muraena anguilla</name>
    <dbReference type="NCBI Taxonomy" id="7936"/>
    <lineage>
        <taxon>Eukaryota</taxon>
        <taxon>Metazoa</taxon>
        <taxon>Chordata</taxon>
        <taxon>Craniata</taxon>
        <taxon>Vertebrata</taxon>
        <taxon>Euteleostomi</taxon>
        <taxon>Actinopterygii</taxon>
        <taxon>Neopterygii</taxon>
        <taxon>Teleostei</taxon>
        <taxon>Anguilliformes</taxon>
        <taxon>Anguillidae</taxon>
        <taxon>Anguilla</taxon>
    </lineage>
</organism>
<sequence length="30" mass="3196">MIHQNSCHGLQSISSPAESLIVTVTVLCNL</sequence>
<accession>A0A0E9XGB4</accession>
<protein>
    <submittedName>
        <fullName evidence="1">Uncharacterized protein</fullName>
    </submittedName>
</protein>
<reference evidence="1" key="1">
    <citation type="submission" date="2014-11" db="EMBL/GenBank/DDBJ databases">
        <authorList>
            <person name="Amaro Gonzalez C."/>
        </authorList>
    </citation>
    <scope>NUCLEOTIDE SEQUENCE</scope>
</reference>